<dbReference type="Pfam" id="PF22692">
    <property type="entry name" value="LlgE_F_G_D1"/>
    <property type="match status" value="1"/>
</dbReference>
<comment type="function">
    <text evidence="5">A flexible structure which links the flagellar filament to the drive apparatus in the basal body.</text>
</comment>
<dbReference type="InterPro" id="IPR001444">
    <property type="entry name" value="Flag_bb_rod_N"/>
</dbReference>
<comment type="subcellular location">
    <subcellularLocation>
        <location evidence="1 5">Bacterial flagellum basal body</location>
    </subcellularLocation>
</comment>
<evidence type="ECO:0000259" key="9">
    <source>
        <dbReference type="Pfam" id="PF22692"/>
    </source>
</evidence>
<evidence type="ECO:0000259" key="8">
    <source>
        <dbReference type="Pfam" id="PF07559"/>
    </source>
</evidence>
<evidence type="ECO:0000313" key="11">
    <source>
        <dbReference type="Proteomes" id="UP001296873"/>
    </source>
</evidence>
<dbReference type="Gene3D" id="2.60.98.20">
    <property type="entry name" value="Flagellar hook protein FlgE"/>
    <property type="match status" value="1"/>
</dbReference>
<dbReference type="Pfam" id="PF06429">
    <property type="entry name" value="Flg_bbr_C"/>
    <property type="match status" value="1"/>
</dbReference>
<keyword evidence="4 5" id="KW-0975">Bacterial flagellum</keyword>
<dbReference type="EMBL" id="NRRL01000052">
    <property type="protein sequence ID" value="MBK1669569.1"/>
    <property type="molecule type" value="Genomic_DNA"/>
</dbReference>
<protein>
    <recommendedName>
        <fullName evidence="3 5">Flagellar hook protein FlgE</fullName>
    </recommendedName>
</protein>
<dbReference type="PANTHER" id="PTHR30435">
    <property type="entry name" value="FLAGELLAR PROTEIN"/>
    <property type="match status" value="1"/>
</dbReference>
<organism evidence="10 11">
    <name type="scientific">Rhodovibrio sodomensis</name>
    <dbReference type="NCBI Taxonomy" id="1088"/>
    <lineage>
        <taxon>Bacteria</taxon>
        <taxon>Pseudomonadati</taxon>
        <taxon>Pseudomonadota</taxon>
        <taxon>Alphaproteobacteria</taxon>
        <taxon>Rhodospirillales</taxon>
        <taxon>Rhodovibrionaceae</taxon>
        <taxon>Rhodovibrio</taxon>
    </lineage>
</organism>
<evidence type="ECO:0000256" key="2">
    <source>
        <dbReference type="ARBA" id="ARBA00009677"/>
    </source>
</evidence>
<evidence type="ECO:0000256" key="1">
    <source>
        <dbReference type="ARBA" id="ARBA00004117"/>
    </source>
</evidence>
<dbReference type="InterPro" id="IPR037925">
    <property type="entry name" value="FlgE/F/G-like"/>
</dbReference>
<dbReference type="InterPro" id="IPR010930">
    <property type="entry name" value="Flg_bb/hook_C_dom"/>
</dbReference>
<evidence type="ECO:0000256" key="5">
    <source>
        <dbReference type="RuleBase" id="RU362116"/>
    </source>
</evidence>
<reference evidence="10 11" key="1">
    <citation type="journal article" date="2020" name="Microorganisms">
        <title>Osmotic Adaptation and Compatible Solute Biosynthesis of Phototrophic Bacteria as Revealed from Genome Analyses.</title>
        <authorList>
            <person name="Imhoff J.F."/>
            <person name="Rahn T."/>
            <person name="Kunzel S."/>
            <person name="Keller A."/>
            <person name="Neulinger S.C."/>
        </authorList>
    </citation>
    <scope>NUCLEOTIDE SEQUENCE [LARGE SCALE GENOMIC DNA]</scope>
    <source>
        <strain evidence="10 11">DSM 9895</strain>
    </source>
</reference>
<evidence type="ECO:0000313" key="10">
    <source>
        <dbReference type="EMBL" id="MBK1669569.1"/>
    </source>
</evidence>
<gene>
    <name evidence="10" type="ORF">CKO28_16135</name>
</gene>
<dbReference type="InterPro" id="IPR020013">
    <property type="entry name" value="Flagellar_FlgE/F/G"/>
</dbReference>
<feature type="domain" description="Flagellar basal body rod protein N-terminal" evidence="6">
    <location>
        <begin position="7"/>
        <end position="37"/>
    </location>
</feature>
<name>A0ABS1DH78_9PROT</name>
<evidence type="ECO:0000259" key="7">
    <source>
        <dbReference type="Pfam" id="PF06429"/>
    </source>
</evidence>
<comment type="caution">
    <text evidence="10">The sequence shown here is derived from an EMBL/GenBank/DDBJ whole genome shotgun (WGS) entry which is preliminary data.</text>
</comment>
<dbReference type="InterPro" id="IPR053967">
    <property type="entry name" value="LlgE_F_G-like_D1"/>
</dbReference>
<proteinExistence type="inferred from homology"/>
<dbReference type="InterPro" id="IPR011491">
    <property type="entry name" value="FlgE_D2"/>
</dbReference>
<evidence type="ECO:0000256" key="4">
    <source>
        <dbReference type="ARBA" id="ARBA00023143"/>
    </source>
</evidence>
<feature type="domain" description="Flagellar hook protein FlgE D2" evidence="8">
    <location>
        <begin position="224"/>
        <end position="368"/>
    </location>
</feature>
<dbReference type="PANTHER" id="PTHR30435:SF1">
    <property type="entry name" value="FLAGELLAR HOOK PROTEIN FLGE"/>
    <property type="match status" value="1"/>
</dbReference>
<dbReference type="SUPFAM" id="SSF117143">
    <property type="entry name" value="Flagellar hook protein flgE"/>
    <property type="match status" value="1"/>
</dbReference>
<feature type="domain" description="Flagellar basal-body/hook protein C-terminal" evidence="7">
    <location>
        <begin position="437"/>
        <end position="480"/>
    </location>
</feature>
<keyword evidence="11" id="KW-1185">Reference proteome</keyword>
<evidence type="ECO:0000259" key="6">
    <source>
        <dbReference type="Pfam" id="PF00460"/>
    </source>
</evidence>
<dbReference type="RefSeq" id="WP_200341903.1">
    <property type="nucleotide sequence ID" value="NZ_NRRL01000052.1"/>
</dbReference>
<dbReference type="Pfam" id="PF07559">
    <property type="entry name" value="FlgE_D2"/>
    <property type="match status" value="1"/>
</dbReference>
<accession>A0ABS1DH78</accession>
<feature type="domain" description="Flagellar hook protein FlgE/F/G-like D1" evidence="9">
    <location>
        <begin position="84"/>
        <end position="153"/>
    </location>
</feature>
<comment type="similarity">
    <text evidence="2 5">Belongs to the flagella basal body rod proteins family.</text>
</comment>
<dbReference type="NCBIfam" id="TIGR03506">
    <property type="entry name" value="FlgEFG_subfam"/>
    <property type="match status" value="1"/>
</dbReference>
<dbReference type="InterPro" id="IPR037058">
    <property type="entry name" value="Falgellar_hook_FlgE_sf"/>
</dbReference>
<dbReference type="Pfam" id="PF00460">
    <property type="entry name" value="Flg_bb_rod"/>
    <property type="match status" value="1"/>
</dbReference>
<sequence>MSVFASLTTGVSGLKAQSKAMGHISDNLANARTAGFKRVETSFSEIVTSARQGQHNPGAVMANARYTHAQQGDLQQTRNPLNMAVTGDGYFMVAEEKTRIDNQPVFEDVDRFTRRGDFKLDSRGYLVNGGGYFLQGLPVDQQTGNPTTAIPQPLQITNEFNEAKATNLVAYNANLPENVRVPSPTNDVIGDFAGIGQNVLGDTIGSAGPIQPETFVENSSGGGAMTLYDDVGAKMDMQVRWVKLSNGNAPQDAPEVTNPTNMGNVATAVSSAGGTANDVWGAYYYDPDTDGGGPGTDDEWKFLTAAEFRGDTGTLVSAAQPAITGKSLNGKPVPDFTFDFTNKGEAALTQFADTNASVSVSKIQQNGYPRGELAEVFTDEQGRISATFSNGNTLPIAQVPLVAFSSPDAMERLDGGAFIETPESGAPLLNASGRIVGGAIENSNVDVAEEFTKMIVAQRVYSANAKSITTADQMLQEVMNIKR</sequence>
<dbReference type="Proteomes" id="UP001296873">
    <property type="component" value="Unassembled WGS sequence"/>
</dbReference>
<evidence type="ECO:0000256" key="3">
    <source>
        <dbReference type="ARBA" id="ARBA00019015"/>
    </source>
</evidence>